<feature type="region of interest" description="Disordered" evidence="1">
    <location>
        <begin position="613"/>
        <end position="637"/>
    </location>
</feature>
<dbReference type="GO" id="GO:0005737">
    <property type="term" value="C:cytoplasm"/>
    <property type="evidence" value="ECO:0007669"/>
    <property type="project" value="TreeGrafter"/>
</dbReference>
<dbReference type="PANTHER" id="PTHR48104:SF30">
    <property type="entry name" value="METACASPASE-1"/>
    <property type="match status" value="1"/>
</dbReference>
<dbReference type="EMBL" id="JAAGMA010000936">
    <property type="protein sequence ID" value="NEB14017.1"/>
    <property type="molecule type" value="Genomic_DNA"/>
</dbReference>
<reference evidence="3 4" key="1">
    <citation type="submission" date="2020-01" db="EMBL/GenBank/DDBJ databases">
        <title>Insect and environment-associated Actinomycetes.</title>
        <authorList>
            <person name="Currrie C."/>
            <person name="Chevrette M."/>
            <person name="Carlson C."/>
            <person name="Stubbendieck R."/>
            <person name="Wendt-Pienkowski E."/>
        </authorList>
    </citation>
    <scope>NUCLEOTIDE SEQUENCE [LARGE SCALE GENOMIC DNA]</scope>
    <source>
        <strain evidence="3 4">SID14163</strain>
    </source>
</reference>
<dbReference type="PANTHER" id="PTHR48104">
    <property type="entry name" value="METACASPASE-4"/>
    <property type="match status" value="1"/>
</dbReference>
<organism evidence="3 4">
    <name type="scientific">Streptomyces coelicoflavus</name>
    <dbReference type="NCBI Taxonomy" id="285562"/>
    <lineage>
        <taxon>Bacteria</taxon>
        <taxon>Bacillati</taxon>
        <taxon>Actinomycetota</taxon>
        <taxon>Actinomycetes</taxon>
        <taxon>Kitasatosporales</taxon>
        <taxon>Streptomycetaceae</taxon>
        <taxon>Streptomyces</taxon>
    </lineage>
</organism>
<evidence type="ECO:0000313" key="3">
    <source>
        <dbReference type="EMBL" id="NEB14017.1"/>
    </source>
</evidence>
<comment type="caution">
    <text evidence="3">The sequence shown here is derived from an EMBL/GenBank/DDBJ whole genome shotgun (WGS) entry which is preliminary data.</text>
</comment>
<name>A0A7K3PW12_9ACTN</name>
<dbReference type="Pfam" id="PF00656">
    <property type="entry name" value="Peptidase_C14"/>
    <property type="match status" value="1"/>
</dbReference>
<dbReference type="RefSeq" id="WP_164250009.1">
    <property type="nucleotide sequence ID" value="NZ_JAAGMA010000936.1"/>
</dbReference>
<evidence type="ECO:0000256" key="1">
    <source>
        <dbReference type="SAM" id="MobiDB-lite"/>
    </source>
</evidence>
<dbReference type="InterPro" id="IPR011600">
    <property type="entry name" value="Pept_C14_caspase"/>
</dbReference>
<accession>A0A7K3PW12</accession>
<protein>
    <submittedName>
        <fullName evidence="3">Caspase family protein</fullName>
    </submittedName>
</protein>
<dbReference type="Proteomes" id="UP000470446">
    <property type="component" value="Unassembled WGS sequence"/>
</dbReference>
<dbReference type="Gene3D" id="3.40.50.1460">
    <property type="match status" value="1"/>
</dbReference>
<dbReference type="GO" id="GO:0004197">
    <property type="term" value="F:cysteine-type endopeptidase activity"/>
    <property type="evidence" value="ECO:0007669"/>
    <property type="project" value="InterPro"/>
</dbReference>
<evidence type="ECO:0000313" key="4">
    <source>
        <dbReference type="Proteomes" id="UP000470446"/>
    </source>
</evidence>
<dbReference type="InterPro" id="IPR029030">
    <property type="entry name" value="Caspase-like_dom_sf"/>
</dbReference>
<feature type="compositionally biased region" description="Basic and acidic residues" evidence="1">
    <location>
        <begin position="296"/>
        <end position="308"/>
    </location>
</feature>
<proteinExistence type="predicted"/>
<feature type="domain" description="Peptidase C14 caspase" evidence="2">
    <location>
        <begin position="5"/>
        <end position="242"/>
    </location>
</feature>
<dbReference type="AlphaFoldDB" id="A0A7K3PW12"/>
<gene>
    <name evidence="3" type="ORF">G3I32_35200</name>
</gene>
<dbReference type="InterPro" id="IPR050452">
    <property type="entry name" value="Metacaspase"/>
</dbReference>
<evidence type="ECO:0000259" key="2">
    <source>
        <dbReference type="Pfam" id="PF00656"/>
    </source>
</evidence>
<feature type="region of interest" description="Disordered" evidence="1">
    <location>
        <begin position="284"/>
        <end position="314"/>
    </location>
</feature>
<dbReference type="SUPFAM" id="SSF52129">
    <property type="entry name" value="Caspase-like"/>
    <property type="match status" value="1"/>
</dbReference>
<sequence length="647" mass="68745">MGTVHALLAGIDAYPADICTPLTGCLNDVEAAEELLVRRAGGRLELTKLLNGDATVSAITAGVRHRLGRAGPGDTALFWFSGHGTEQPATERAHLDIEATGRCQALVCADGLLVDKRLGALLDEVAAGGVHTVAVLDCCYAGGATRGRHLTERFASPGAAWFAAAARDARMPEQPAKHVLLAATRLDQSSYEGRFEGRTHGLFSHALLGALRAASPTATYREVHAAARSRLEVSCTYQRPTLAPAEPGGIADQPFLGGTGARTPSPYLLWKDRRDGWQVDCGSGHGLPAGPGTEFRVTRPDTPRRAPERTAAAGRTVRAATVGVERTLVEPVSWSPKPAEVYPVALSALAVPPASVALTAPDEPAAARALARAIAGAGPGGGPSPLLHRVERLEDAGALLFRIEARGGQAHVLRRDGSPFVAPLPLDGPEDADRVAACLVHLTRWHQLRDLEAPHSPLTGRVRLEITPWDSDVPLVPDGDGEIACRYGLGPAGPVPPRVSVRIRHPATTGRRLWCVLLDLTDSYASHTGLFDDGRFVGPGRTGYALDNRPVQLSLPAHRPPRPGAVVRDWLKLIVCEGELNTVPFHLDRWDPLAPLGSRGTALRHADGLLRFDAPPRSSRDAHPEEAGGAGQWATQTVQVRTEVPRC</sequence>
<dbReference type="GO" id="GO:0006508">
    <property type="term" value="P:proteolysis"/>
    <property type="evidence" value="ECO:0007669"/>
    <property type="project" value="InterPro"/>
</dbReference>